<dbReference type="GO" id="GO:0005634">
    <property type="term" value="C:nucleus"/>
    <property type="evidence" value="ECO:0007669"/>
    <property type="project" value="UniProtKB-SubCell"/>
</dbReference>
<keyword evidence="5" id="KW-0539">Nucleus</keyword>
<dbReference type="Proteomes" id="UP000054538">
    <property type="component" value="Unassembled WGS sequence"/>
</dbReference>
<evidence type="ECO:0000256" key="4">
    <source>
        <dbReference type="ARBA" id="ARBA00022833"/>
    </source>
</evidence>
<dbReference type="EMBL" id="KN827352">
    <property type="protein sequence ID" value="KIK76676.1"/>
    <property type="molecule type" value="Genomic_DNA"/>
</dbReference>
<keyword evidence="7" id="KW-1185">Reference proteome</keyword>
<dbReference type="AlphaFoldDB" id="A0A0D0CZF9"/>
<keyword evidence="4" id="KW-0862">Zinc</keyword>
<evidence type="ECO:0000313" key="7">
    <source>
        <dbReference type="Proteomes" id="UP000054538"/>
    </source>
</evidence>
<dbReference type="InParanoid" id="A0A0D0CZF9"/>
<name>A0A0D0CZF9_9AGAM</name>
<reference evidence="6 7" key="1">
    <citation type="submission" date="2014-04" db="EMBL/GenBank/DDBJ databases">
        <authorList>
            <consortium name="DOE Joint Genome Institute"/>
            <person name="Kuo A."/>
            <person name="Kohler A."/>
            <person name="Jargeat P."/>
            <person name="Nagy L.G."/>
            <person name="Floudas D."/>
            <person name="Copeland A."/>
            <person name="Barry K.W."/>
            <person name="Cichocki N."/>
            <person name="Veneault-Fourrey C."/>
            <person name="LaButti K."/>
            <person name="Lindquist E.A."/>
            <person name="Lipzen A."/>
            <person name="Lundell T."/>
            <person name="Morin E."/>
            <person name="Murat C."/>
            <person name="Sun H."/>
            <person name="Tunlid A."/>
            <person name="Henrissat B."/>
            <person name="Grigoriev I.V."/>
            <person name="Hibbett D.S."/>
            <person name="Martin F."/>
            <person name="Nordberg H.P."/>
            <person name="Cantor M.N."/>
            <person name="Hua S.X."/>
        </authorList>
    </citation>
    <scope>NUCLEOTIDE SEQUENCE [LARGE SCALE GENOMIC DNA]</scope>
    <source>
        <strain evidence="6 7">Ve08.2h10</strain>
    </source>
</reference>
<sequence length="225" mass="26002">EHLMKYWVSPVYAFFDLTPKIVDTGGRRTHEFKCSAWGCKVTVWRYLDKKDVKLMSNMCKHVKGCWGDEVLNAADDAKDADKVWSKIVGGILRNGSITAMFEWKGKGKVTYSHRQHTQAETNLRPFEIVKDLGFQHLMKTGRPEYYLLHPTTISCDMRLVFARTRQRIAKMLRGYEGKISFTTNAWTSLNHKAFVAFSVHLEHNGMPLSMPLDIIEVVKVKDYLR</sequence>
<dbReference type="InterPro" id="IPR052035">
    <property type="entry name" value="ZnF_BED_domain_contain"/>
</dbReference>
<comment type="subcellular location">
    <subcellularLocation>
        <location evidence="1">Nucleus</location>
    </subcellularLocation>
</comment>
<protein>
    <submittedName>
        <fullName evidence="6">Uncharacterized protein</fullName>
    </submittedName>
</protein>
<dbReference type="SUPFAM" id="SSF140996">
    <property type="entry name" value="Hermes dimerisation domain"/>
    <property type="match status" value="1"/>
</dbReference>
<dbReference type="HOGENOM" id="CLU_087375_1_0_1"/>
<dbReference type="GO" id="GO:0008270">
    <property type="term" value="F:zinc ion binding"/>
    <property type="evidence" value="ECO:0007669"/>
    <property type="project" value="UniProtKB-KW"/>
</dbReference>
<evidence type="ECO:0000256" key="5">
    <source>
        <dbReference type="ARBA" id="ARBA00023242"/>
    </source>
</evidence>
<keyword evidence="2" id="KW-0479">Metal-binding</keyword>
<dbReference type="STRING" id="930991.A0A0D0CZF9"/>
<evidence type="ECO:0000256" key="3">
    <source>
        <dbReference type="ARBA" id="ARBA00022771"/>
    </source>
</evidence>
<keyword evidence="3" id="KW-0863">Zinc-finger</keyword>
<feature type="non-terminal residue" evidence="6">
    <location>
        <position position="1"/>
    </location>
</feature>
<organism evidence="6 7">
    <name type="scientific">Paxillus rubicundulus Ve08.2h10</name>
    <dbReference type="NCBI Taxonomy" id="930991"/>
    <lineage>
        <taxon>Eukaryota</taxon>
        <taxon>Fungi</taxon>
        <taxon>Dikarya</taxon>
        <taxon>Basidiomycota</taxon>
        <taxon>Agaricomycotina</taxon>
        <taxon>Agaricomycetes</taxon>
        <taxon>Agaricomycetidae</taxon>
        <taxon>Boletales</taxon>
        <taxon>Paxilineae</taxon>
        <taxon>Paxillaceae</taxon>
        <taxon>Paxillus</taxon>
    </lineage>
</organism>
<proteinExistence type="predicted"/>
<reference evidence="7" key="2">
    <citation type="submission" date="2015-01" db="EMBL/GenBank/DDBJ databases">
        <title>Evolutionary Origins and Diversification of the Mycorrhizal Mutualists.</title>
        <authorList>
            <consortium name="DOE Joint Genome Institute"/>
            <consortium name="Mycorrhizal Genomics Consortium"/>
            <person name="Kohler A."/>
            <person name="Kuo A."/>
            <person name="Nagy L.G."/>
            <person name="Floudas D."/>
            <person name="Copeland A."/>
            <person name="Barry K.W."/>
            <person name="Cichocki N."/>
            <person name="Veneault-Fourrey C."/>
            <person name="LaButti K."/>
            <person name="Lindquist E.A."/>
            <person name="Lipzen A."/>
            <person name="Lundell T."/>
            <person name="Morin E."/>
            <person name="Murat C."/>
            <person name="Riley R."/>
            <person name="Ohm R."/>
            <person name="Sun H."/>
            <person name="Tunlid A."/>
            <person name="Henrissat B."/>
            <person name="Grigoriev I.V."/>
            <person name="Hibbett D.S."/>
            <person name="Martin F."/>
        </authorList>
    </citation>
    <scope>NUCLEOTIDE SEQUENCE [LARGE SCALE GENOMIC DNA]</scope>
    <source>
        <strain evidence="7">Ve08.2h10</strain>
    </source>
</reference>
<gene>
    <name evidence="6" type="ORF">PAXRUDRAFT_169129</name>
</gene>
<evidence type="ECO:0000313" key="6">
    <source>
        <dbReference type="EMBL" id="KIK76676.1"/>
    </source>
</evidence>
<evidence type="ECO:0000256" key="1">
    <source>
        <dbReference type="ARBA" id="ARBA00004123"/>
    </source>
</evidence>
<dbReference type="PANTHER" id="PTHR46481">
    <property type="entry name" value="ZINC FINGER BED DOMAIN-CONTAINING PROTEIN 4"/>
    <property type="match status" value="1"/>
</dbReference>
<evidence type="ECO:0000256" key="2">
    <source>
        <dbReference type="ARBA" id="ARBA00022723"/>
    </source>
</evidence>
<accession>A0A0D0CZF9</accession>
<dbReference type="OrthoDB" id="2644787at2759"/>
<dbReference type="PANTHER" id="PTHR46481:SF10">
    <property type="entry name" value="ZINC FINGER BED DOMAIN-CONTAINING PROTEIN 39"/>
    <property type="match status" value="1"/>
</dbReference>